<feature type="compositionally biased region" description="Basic and acidic residues" evidence="1">
    <location>
        <begin position="581"/>
        <end position="591"/>
    </location>
</feature>
<evidence type="ECO:0000256" key="1">
    <source>
        <dbReference type="SAM" id="MobiDB-lite"/>
    </source>
</evidence>
<reference evidence="2 3" key="1">
    <citation type="submission" date="2014-06" db="EMBL/GenBank/DDBJ databases">
        <authorList>
            <person name="Swart Estienne"/>
        </authorList>
    </citation>
    <scope>NUCLEOTIDE SEQUENCE [LARGE SCALE GENOMIC DNA]</scope>
    <source>
        <strain evidence="2 3">130c</strain>
    </source>
</reference>
<name>A0A078A7H0_STYLE</name>
<dbReference type="AlphaFoldDB" id="A0A078A7H0"/>
<evidence type="ECO:0000313" key="3">
    <source>
        <dbReference type="Proteomes" id="UP000039865"/>
    </source>
</evidence>
<accession>A0A078A7H0</accession>
<sequence>MDQSGQSRTNLQKQDAAKNIIQDQEEDIILQEAILQSLKPSYAQNQIYDVKKENQIQEVFGNKEQIRSSHNINESNKLINIQKPKQHSETAHDDLFQIIDYKKQIGQKQNAILITERKELDFSKQGKKVDEPDKYDQGINQIQQPRTRPYMFEIQQALQQQNRNQMMQNQNSLQLLRQVPSANEYIKPSTVNIVADPNKKSGQQTSQYQTSIDGLDELLKYKQIPGQEQRLSIKAGTSTCQNYDSFIDEINQLFQKYKKDLDYHHRSIIFRFKKSTEKWDIDLFEEVKNLSQNFNSTFQFRIDKAQNQLQYIQNKPTNFQSKLLIIEDGFKNDYAKLKQPQIKPIDNFPTGISRPYYYDQQFEVDEKSTILQKRLQRVHYQDDLEKLSLKRQKIVDDSDISQFMVDDKFDQIIKNLDYEVQQDQKLDYIIESTAKRNPLIQSKIEKDQSKFSEMDKSLSELDSIISHRKQGNNKRQQQVIENSRALNSNIQRKPLKGQNYYFKEDKLNVFEVQQTSESQVKNQENFIDKSYINPAVIQQFEQVPSINNVPKHSDRKTQQQILSRDKERRNSSSNTLSELSEVEKIDDQSYF</sequence>
<evidence type="ECO:0000313" key="2">
    <source>
        <dbReference type="EMBL" id="CDW77816.1"/>
    </source>
</evidence>
<organism evidence="2 3">
    <name type="scientific">Stylonychia lemnae</name>
    <name type="common">Ciliate</name>
    <dbReference type="NCBI Taxonomy" id="5949"/>
    <lineage>
        <taxon>Eukaryota</taxon>
        <taxon>Sar</taxon>
        <taxon>Alveolata</taxon>
        <taxon>Ciliophora</taxon>
        <taxon>Intramacronucleata</taxon>
        <taxon>Spirotrichea</taxon>
        <taxon>Stichotrichia</taxon>
        <taxon>Sporadotrichida</taxon>
        <taxon>Oxytrichidae</taxon>
        <taxon>Stylonychinae</taxon>
        <taxon>Stylonychia</taxon>
    </lineage>
</organism>
<dbReference type="EMBL" id="CCKQ01006501">
    <property type="protein sequence ID" value="CDW77816.1"/>
    <property type="molecule type" value="Genomic_DNA"/>
</dbReference>
<dbReference type="InParanoid" id="A0A078A7H0"/>
<feature type="region of interest" description="Disordered" evidence="1">
    <location>
        <begin position="547"/>
        <end position="591"/>
    </location>
</feature>
<keyword evidence="3" id="KW-1185">Reference proteome</keyword>
<proteinExistence type="predicted"/>
<feature type="compositionally biased region" description="Basic and acidic residues" evidence="1">
    <location>
        <begin position="551"/>
        <end position="570"/>
    </location>
</feature>
<protein>
    <submittedName>
        <fullName evidence="2">Uncharacterized protein</fullName>
    </submittedName>
</protein>
<dbReference type="Proteomes" id="UP000039865">
    <property type="component" value="Unassembled WGS sequence"/>
</dbReference>
<gene>
    <name evidence="2" type="primary">Contig19217.g20373</name>
    <name evidence="2" type="ORF">STYLEM_6782</name>
</gene>